<evidence type="ECO:0000313" key="2">
    <source>
        <dbReference type="Proteomes" id="UP000194857"/>
    </source>
</evidence>
<dbReference type="EMBL" id="NFFZ01000003">
    <property type="protein sequence ID" value="OTI63862.1"/>
    <property type="molecule type" value="Genomic_DNA"/>
</dbReference>
<evidence type="ECO:0000313" key="1">
    <source>
        <dbReference type="EMBL" id="OTI63862.1"/>
    </source>
</evidence>
<proteinExistence type="predicted"/>
<dbReference type="Proteomes" id="UP000194857">
    <property type="component" value="Unassembled WGS sequence"/>
</dbReference>
<protein>
    <submittedName>
        <fullName evidence="1">Uncharacterized protein</fullName>
    </submittedName>
</protein>
<reference evidence="1 2" key="1">
    <citation type="submission" date="2017-05" db="EMBL/GenBank/DDBJ databases">
        <authorList>
            <person name="Song R."/>
            <person name="Chenine A.L."/>
            <person name="Ruprecht R.M."/>
        </authorList>
    </citation>
    <scope>NUCLEOTIDE SEQUENCE [LARGE SCALE GENOMIC DNA]</scope>
    <source>
        <strain evidence="1 2">S567_C10_BS</strain>
    </source>
</reference>
<sequence>MPGRRCFPAVVGARPDRQQLEAPSATGRRGATELRLSQSIERTSWIELLQNSGVPTAGKPKKTLQRQRLEA</sequence>
<organism evidence="1 2">
    <name type="scientific">Pseudomonas aeruginosa</name>
    <dbReference type="NCBI Taxonomy" id="287"/>
    <lineage>
        <taxon>Bacteria</taxon>
        <taxon>Pseudomonadati</taxon>
        <taxon>Pseudomonadota</taxon>
        <taxon>Gammaproteobacteria</taxon>
        <taxon>Pseudomonadales</taxon>
        <taxon>Pseudomonadaceae</taxon>
        <taxon>Pseudomonas</taxon>
    </lineage>
</organism>
<accession>A0A2V4GD29</accession>
<name>A0A2V4GD29_PSEAI</name>
<gene>
    <name evidence="1" type="ORF">CAZ10_06475</name>
</gene>
<dbReference type="AlphaFoldDB" id="A0A2V4GD29"/>
<comment type="caution">
    <text evidence="1">The sequence shown here is derived from an EMBL/GenBank/DDBJ whole genome shotgun (WGS) entry which is preliminary data.</text>
</comment>